<keyword evidence="1" id="KW-0812">Transmembrane</keyword>
<protein>
    <submittedName>
        <fullName evidence="2">Uncharacterized protein</fullName>
    </submittedName>
</protein>
<evidence type="ECO:0000256" key="1">
    <source>
        <dbReference type="SAM" id="Phobius"/>
    </source>
</evidence>
<keyword evidence="3" id="KW-1185">Reference proteome</keyword>
<reference evidence="2 3" key="1">
    <citation type="journal article" date="2013" name="Curr. Biol.">
        <title>The Genome of the Foraminiferan Reticulomyxa filosa.</title>
        <authorList>
            <person name="Glockner G."/>
            <person name="Hulsmann N."/>
            <person name="Schleicher M."/>
            <person name="Noegel A.A."/>
            <person name="Eichinger L."/>
            <person name="Gallinger C."/>
            <person name="Pawlowski J."/>
            <person name="Sierra R."/>
            <person name="Euteneuer U."/>
            <person name="Pillet L."/>
            <person name="Moustafa A."/>
            <person name="Platzer M."/>
            <person name="Groth M."/>
            <person name="Szafranski K."/>
            <person name="Schliwa M."/>
        </authorList>
    </citation>
    <scope>NUCLEOTIDE SEQUENCE [LARGE SCALE GENOMIC DNA]</scope>
</reference>
<name>X6NS05_RETFI</name>
<gene>
    <name evidence="2" type="ORF">RFI_09010</name>
</gene>
<evidence type="ECO:0000313" key="2">
    <source>
        <dbReference type="EMBL" id="ETO28122.1"/>
    </source>
</evidence>
<dbReference type="AlphaFoldDB" id="X6NS05"/>
<evidence type="ECO:0000313" key="3">
    <source>
        <dbReference type="Proteomes" id="UP000023152"/>
    </source>
</evidence>
<keyword evidence="1" id="KW-1133">Transmembrane helix</keyword>
<feature type="transmembrane region" description="Helical" evidence="1">
    <location>
        <begin position="363"/>
        <end position="385"/>
    </location>
</feature>
<sequence>MDVDPQVSPIGFLERYVYSENREELLKELVKGSEDYYYYKLLNENAVIEADAGSLKSKKEIGEAMQKLHKEIRDQSQFNFNSRLKNMMKRNELHFLHVLEKNENGSKEDADLKKSLWEFFRDQFGYSTHSKRVKPVLNVLSAKKEEKKDDKSSIIKSLGIPQKLEANMQYCLSNYSPSLSSYFNVSAIIEYVCTNERFSAIIEASSYEGTNDNSNQNKRRYRQLIGEILNNSYSLYLLSQSSKVDLMKLIAHELAFVSFGDRWAHHQLTLSQMQDLLALRPDLINNNAFLKNYFVKNMPISCQNYYQNNKIDAESMPRDISRTFHDFILTFISKWTKNSCHSTIKGQLLFYLIQFQYNTNVCFLFSQCIVFFFFFFNGTQTLFFFKRKKSD</sequence>
<organism evidence="2 3">
    <name type="scientific">Reticulomyxa filosa</name>
    <dbReference type="NCBI Taxonomy" id="46433"/>
    <lineage>
        <taxon>Eukaryota</taxon>
        <taxon>Sar</taxon>
        <taxon>Rhizaria</taxon>
        <taxon>Retaria</taxon>
        <taxon>Foraminifera</taxon>
        <taxon>Monothalamids</taxon>
        <taxon>Reticulomyxidae</taxon>
        <taxon>Reticulomyxa</taxon>
    </lineage>
</organism>
<proteinExistence type="predicted"/>
<keyword evidence="1" id="KW-0472">Membrane</keyword>
<dbReference type="Proteomes" id="UP000023152">
    <property type="component" value="Unassembled WGS sequence"/>
</dbReference>
<accession>X6NS05</accession>
<comment type="caution">
    <text evidence="2">The sequence shown here is derived from an EMBL/GenBank/DDBJ whole genome shotgun (WGS) entry which is preliminary data.</text>
</comment>
<dbReference type="EMBL" id="ASPP01006849">
    <property type="protein sequence ID" value="ETO28122.1"/>
    <property type="molecule type" value="Genomic_DNA"/>
</dbReference>